<evidence type="ECO:0000256" key="2">
    <source>
        <dbReference type="SAM" id="SignalP"/>
    </source>
</evidence>
<sequence length="103" mass="11190">MLRRFCMTGMLCAGLAMPAYADLVGDVATLEDILNSVCGQRYDVIWVDQDKEIPPCLMSYSQYCVEIQKAVPESCQNVLGDKAANLEPPNTDNTITADASPGN</sequence>
<evidence type="ECO:0000313" key="3">
    <source>
        <dbReference type="EMBL" id="KPC50550.1"/>
    </source>
</evidence>
<protein>
    <submittedName>
        <fullName evidence="3">Uncharacterized protein</fullName>
    </submittedName>
</protein>
<dbReference type="EMBL" id="LAQT01000028">
    <property type="protein sequence ID" value="KPC50550.1"/>
    <property type="molecule type" value="Genomic_DNA"/>
</dbReference>
<accession>A0A0N0XJB2</accession>
<evidence type="ECO:0000313" key="4">
    <source>
        <dbReference type="Proteomes" id="UP000037939"/>
    </source>
</evidence>
<feature type="compositionally biased region" description="Polar residues" evidence="1">
    <location>
        <begin position="88"/>
        <end position="103"/>
    </location>
</feature>
<name>A0A0N0XJB2_9NEIS</name>
<comment type="caution">
    <text evidence="3">The sequence shown here is derived from an EMBL/GenBank/DDBJ whole genome shotgun (WGS) entry which is preliminary data.</text>
</comment>
<feature type="chain" id="PRO_5005863238" evidence="2">
    <location>
        <begin position="22"/>
        <end position="103"/>
    </location>
</feature>
<feature type="signal peptide" evidence="2">
    <location>
        <begin position="1"/>
        <end position="21"/>
    </location>
</feature>
<organism evidence="3 4">
    <name type="scientific">Amantichitinum ursilacus</name>
    <dbReference type="NCBI Taxonomy" id="857265"/>
    <lineage>
        <taxon>Bacteria</taxon>
        <taxon>Pseudomonadati</taxon>
        <taxon>Pseudomonadota</taxon>
        <taxon>Betaproteobacteria</taxon>
        <taxon>Neisseriales</taxon>
        <taxon>Chitinibacteraceae</taxon>
        <taxon>Amantichitinum</taxon>
    </lineage>
</organism>
<reference evidence="3 4" key="1">
    <citation type="submission" date="2015-07" db="EMBL/GenBank/DDBJ databases">
        <title>Draft genome sequence of the Amantichitinum ursilacus IGB-41, a new chitin-degrading bacterium.</title>
        <authorList>
            <person name="Kirstahler P."/>
            <person name="Guenther M."/>
            <person name="Grumaz C."/>
            <person name="Rupp S."/>
            <person name="Zibek S."/>
            <person name="Sohn K."/>
        </authorList>
    </citation>
    <scope>NUCLEOTIDE SEQUENCE [LARGE SCALE GENOMIC DNA]</scope>
    <source>
        <strain evidence="3 4">IGB-41</strain>
    </source>
</reference>
<feature type="region of interest" description="Disordered" evidence="1">
    <location>
        <begin position="82"/>
        <end position="103"/>
    </location>
</feature>
<dbReference type="Proteomes" id="UP000037939">
    <property type="component" value="Unassembled WGS sequence"/>
</dbReference>
<gene>
    <name evidence="3" type="ORF">WG78_17135</name>
</gene>
<evidence type="ECO:0000256" key="1">
    <source>
        <dbReference type="SAM" id="MobiDB-lite"/>
    </source>
</evidence>
<proteinExistence type="predicted"/>
<keyword evidence="2" id="KW-0732">Signal</keyword>
<keyword evidence="4" id="KW-1185">Reference proteome</keyword>
<dbReference type="AlphaFoldDB" id="A0A0N0XJB2"/>